<keyword evidence="2" id="KW-0812">Transmembrane</keyword>
<dbReference type="Proteomes" id="UP000034164">
    <property type="component" value="Unassembled WGS sequence"/>
</dbReference>
<sequence>MFRHWADPFGFNRLNQELEEDDVEAEEQLLTKRNPFPNQSTSTRTKCILCAVAGFMVGLSSVMVYFLSMSSSQHLFGKNAALKQTSYWSKLLDEVEVPTYTVMMNGTLFPPPDPIFSRREPSAENDAAWESFENIRTHVVTRDDIIKLGKDPDTVARFDDEYWGFGQNAYMAQLDIFHQIHCLNRLRKTVFATYPGYTPLDTEDPYSKTWWIHMSHCIDMLLQNIKCYGNTDMVTVAWVGQDGKLWPDFSINHQCRDFDTILDWNLEHAVDVEKFSRMPVPKDAYTWPKPWKDTETELGRPLGKNVWKEGRQCN</sequence>
<dbReference type="GO" id="GO:0043386">
    <property type="term" value="P:mycotoxin biosynthetic process"/>
    <property type="evidence" value="ECO:0007669"/>
    <property type="project" value="InterPro"/>
</dbReference>
<comment type="caution">
    <text evidence="3">The sequence shown here is derived from an EMBL/GenBank/DDBJ whole genome shotgun (WGS) entry which is preliminary data.</text>
</comment>
<proteinExistence type="inferred from homology"/>
<evidence type="ECO:0000256" key="2">
    <source>
        <dbReference type="SAM" id="Phobius"/>
    </source>
</evidence>
<comment type="similarity">
    <text evidence="1">Belongs to the ustYa family.</text>
</comment>
<dbReference type="PANTHER" id="PTHR33365">
    <property type="entry name" value="YALI0B05434P"/>
    <property type="match status" value="1"/>
</dbReference>
<dbReference type="PANTHER" id="PTHR33365:SF14">
    <property type="entry name" value="TAT PATHWAY SIGNAL SEQUENCE"/>
    <property type="match status" value="1"/>
</dbReference>
<evidence type="ECO:0000313" key="3">
    <source>
        <dbReference type="EMBL" id="KKZ61119.1"/>
    </source>
</evidence>
<evidence type="ECO:0000256" key="1">
    <source>
        <dbReference type="ARBA" id="ARBA00035112"/>
    </source>
</evidence>
<evidence type="ECO:0000313" key="4">
    <source>
        <dbReference type="Proteomes" id="UP000034164"/>
    </source>
</evidence>
<accession>A0A0G2IZ42</accession>
<dbReference type="EMBL" id="LCZI01001346">
    <property type="protein sequence ID" value="KKZ61119.1"/>
    <property type="molecule type" value="Genomic_DNA"/>
</dbReference>
<keyword evidence="2" id="KW-1133">Transmembrane helix</keyword>
<organism evidence="3 4">
    <name type="scientific">[Emmonsia] crescens</name>
    <dbReference type="NCBI Taxonomy" id="73230"/>
    <lineage>
        <taxon>Eukaryota</taxon>
        <taxon>Fungi</taxon>
        <taxon>Dikarya</taxon>
        <taxon>Ascomycota</taxon>
        <taxon>Pezizomycotina</taxon>
        <taxon>Eurotiomycetes</taxon>
        <taxon>Eurotiomycetidae</taxon>
        <taxon>Onygenales</taxon>
        <taxon>Ajellomycetaceae</taxon>
        <taxon>Emergomyces</taxon>
    </lineage>
</organism>
<dbReference type="VEuPathDB" id="FungiDB:EMCG_04264"/>
<evidence type="ECO:0008006" key="5">
    <source>
        <dbReference type="Google" id="ProtNLM"/>
    </source>
</evidence>
<name>A0A0G2IZ42_9EURO</name>
<keyword evidence="2" id="KW-0472">Membrane</keyword>
<dbReference type="AlphaFoldDB" id="A0A0G2IZ42"/>
<dbReference type="Pfam" id="PF11807">
    <property type="entry name" value="UstYa"/>
    <property type="match status" value="1"/>
</dbReference>
<feature type="transmembrane region" description="Helical" evidence="2">
    <location>
        <begin position="47"/>
        <end position="67"/>
    </location>
</feature>
<dbReference type="OrthoDB" id="3687641at2759"/>
<gene>
    <name evidence="3" type="ORF">EMCG_04264</name>
</gene>
<dbReference type="InterPro" id="IPR021765">
    <property type="entry name" value="UstYa-like"/>
</dbReference>
<reference evidence="4" key="1">
    <citation type="journal article" date="2015" name="PLoS Genet.">
        <title>The dynamic genome and transcriptome of the human fungal pathogen Blastomyces and close relative Emmonsia.</title>
        <authorList>
            <person name="Munoz J.F."/>
            <person name="Gauthier G.M."/>
            <person name="Desjardins C.A."/>
            <person name="Gallo J.E."/>
            <person name="Holder J."/>
            <person name="Sullivan T.D."/>
            <person name="Marty A.J."/>
            <person name="Carmen J.C."/>
            <person name="Chen Z."/>
            <person name="Ding L."/>
            <person name="Gujja S."/>
            <person name="Magrini V."/>
            <person name="Misas E."/>
            <person name="Mitreva M."/>
            <person name="Priest M."/>
            <person name="Saif S."/>
            <person name="Whiston E.A."/>
            <person name="Young S."/>
            <person name="Zeng Q."/>
            <person name="Goldman W.E."/>
            <person name="Mardis E.R."/>
            <person name="Taylor J.W."/>
            <person name="McEwen J.G."/>
            <person name="Clay O.K."/>
            <person name="Klein B.S."/>
            <person name="Cuomo C.A."/>
        </authorList>
    </citation>
    <scope>NUCLEOTIDE SEQUENCE [LARGE SCALE GENOMIC DNA]</scope>
    <source>
        <strain evidence="4">UAMH 3008</strain>
    </source>
</reference>
<protein>
    <recommendedName>
        <fullName evidence="5">Tat pathway signal sequence</fullName>
    </recommendedName>
</protein>